<keyword evidence="1" id="KW-0472">Membrane</keyword>
<keyword evidence="1" id="KW-1133">Transmembrane helix</keyword>
<dbReference type="Proteomes" id="UP000183253">
    <property type="component" value="Unassembled WGS sequence"/>
</dbReference>
<evidence type="ECO:0000259" key="2">
    <source>
        <dbReference type="Pfam" id="PF04773"/>
    </source>
</evidence>
<dbReference type="STRING" id="1033731.SAMN05444145_101489"/>
<protein>
    <submittedName>
        <fullName evidence="4">FecR family protein</fullName>
    </submittedName>
</protein>
<dbReference type="Pfam" id="PF16344">
    <property type="entry name" value="FecR_C"/>
    <property type="match status" value="1"/>
</dbReference>
<dbReference type="InterPro" id="IPR006860">
    <property type="entry name" value="FecR"/>
</dbReference>
<evidence type="ECO:0000259" key="3">
    <source>
        <dbReference type="Pfam" id="PF16344"/>
    </source>
</evidence>
<organism evidence="4 5">
    <name type="scientific">Alistipes timonensis JC136</name>
    <dbReference type="NCBI Taxonomy" id="1033731"/>
    <lineage>
        <taxon>Bacteria</taxon>
        <taxon>Pseudomonadati</taxon>
        <taxon>Bacteroidota</taxon>
        <taxon>Bacteroidia</taxon>
        <taxon>Bacteroidales</taxon>
        <taxon>Rikenellaceae</taxon>
        <taxon>Alistipes</taxon>
    </lineage>
</organism>
<evidence type="ECO:0000313" key="4">
    <source>
        <dbReference type="EMBL" id="SEA08404.1"/>
    </source>
</evidence>
<name>A0A1H3YBM2_9BACT</name>
<keyword evidence="5" id="KW-1185">Reference proteome</keyword>
<dbReference type="InterPro" id="IPR032508">
    <property type="entry name" value="FecR_C"/>
</dbReference>
<evidence type="ECO:0000313" key="5">
    <source>
        <dbReference type="Proteomes" id="UP000183253"/>
    </source>
</evidence>
<gene>
    <name evidence="4" type="ORF">SAMN05444145_101489</name>
</gene>
<dbReference type="PIRSF" id="PIRSF018266">
    <property type="entry name" value="FecR"/>
    <property type="match status" value="1"/>
</dbReference>
<dbReference type="EMBL" id="FNRI01000001">
    <property type="protein sequence ID" value="SEA08404.1"/>
    <property type="molecule type" value="Genomic_DNA"/>
</dbReference>
<sequence length="330" mass="37471">MTKLNEYFDNELSAQEQLEVQMWLAEHGDNPDSEAQLAELFDSLHVDDDAAARAAFGHVAHRLGIAGGQQSAPSRRAHIVTWSQRIAAVLVVPLLCAVWLLYADRKPEVEWLEQQIPYGETASLTLPDGTQLHLNSGSRITYPSAFTGKERRIFVEGELFADVAKNPRQPFVIQSGEVGIRVLGTRFNFKSYANTDCIEVLLVEGSVRFDINTQTRKQQLMMKPGDMVQYDRATGDIDFTTFQPEHFKSFADDRAIHFFNLRMRDIASDLERLFGTHIVILDEALAQARYFAYFTNNENLDQILSAINSDHKMQILRRDGVIYLSSNRSR</sequence>
<dbReference type="PANTHER" id="PTHR30273">
    <property type="entry name" value="PERIPLASMIC SIGNAL SENSOR AND SIGMA FACTOR ACTIVATOR FECR-RELATED"/>
    <property type="match status" value="1"/>
</dbReference>
<dbReference type="InterPro" id="IPR012373">
    <property type="entry name" value="Ferrdict_sens_TM"/>
</dbReference>
<feature type="domain" description="FecR protein" evidence="2">
    <location>
        <begin position="119"/>
        <end position="208"/>
    </location>
</feature>
<evidence type="ECO:0000256" key="1">
    <source>
        <dbReference type="SAM" id="Phobius"/>
    </source>
</evidence>
<dbReference type="AlphaFoldDB" id="A0A1H3YBM2"/>
<dbReference type="Pfam" id="PF04773">
    <property type="entry name" value="FecR"/>
    <property type="match status" value="1"/>
</dbReference>
<accession>A0A1H3YBM2</accession>
<feature type="transmembrane region" description="Helical" evidence="1">
    <location>
        <begin position="85"/>
        <end position="102"/>
    </location>
</feature>
<proteinExistence type="predicted"/>
<feature type="domain" description="Protein FecR C-terminal" evidence="3">
    <location>
        <begin position="257"/>
        <end position="316"/>
    </location>
</feature>
<dbReference type="PANTHER" id="PTHR30273:SF2">
    <property type="entry name" value="PROTEIN FECR"/>
    <property type="match status" value="1"/>
</dbReference>
<keyword evidence="1" id="KW-0812">Transmembrane</keyword>
<dbReference type="RefSeq" id="WP_010260033.1">
    <property type="nucleotide sequence ID" value="NZ_CAEG01000004.1"/>
</dbReference>
<reference evidence="4 5" key="1">
    <citation type="submission" date="2016-10" db="EMBL/GenBank/DDBJ databases">
        <authorList>
            <person name="de Groot N.N."/>
        </authorList>
    </citation>
    <scope>NUCLEOTIDE SEQUENCE [LARGE SCALE GENOMIC DNA]</scope>
    <source>
        <strain evidence="4 5">DSM 25383</strain>
    </source>
</reference>
<dbReference type="GO" id="GO:0016989">
    <property type="term" value="F:sigma factor antagonist activity"/>
    <property type="evidence" value="ECO:0007669"/>
    <property type="project" value="TreeGrafter"/>
</dbReference>
<dbReference type="Gene3D" id="2.60.120.1440">
    <property type="match status" value="1"/>
</dbReference>
<dbReference type="Gene3D" id="3.55.50.30">
    <property type="match status" value="1"/>
</dbReference>